<gene>
    <name evidence="7" type="ORF">BSZ39_04580</name>
</gene>
<keyword evidence="2 4" id="KW-0472">Membrane</keyword>
<evidence type="ECO:0000256" key="3">
    <source>
        <dbReference type="ARBA" id="ARBA00023237"/>
    </source>
</evidence>
<dbReference type="InterPro" id="IPR006664">
    <property type="entry name" value="OMP_bac"/>
</dbReference>
<dbReference type="PRINTS" id="PR01021">
    <property type="entry name" value="OMPADOMAIN"/>
</dbReference>
<dbReference type="InterPro" id="IPR006665">
    <property type="entry name" value="OmpA-like"/>
</dbReference>
<evidence type="ECO:0000256" key="5">
    <source>
        <dbReference type="SAM" id="MobiDB-lite"/>
    </source>
</evidence>
<dbReference type="SUPFAM" id="SSF103088">
    <property type="entry name" value="OmpA-like"/>
    <property type="match status" value="1"/>
</dbReference>
<evidence type="ECO:0000313" key="8">
    <source>
        <dbReference type="Proteomes" id="UP000185628"/>
    </source>
</evidence>
<dbReference type="CDD" id="cd07185">
    <property type="entry name" value="OmpA_C-like"/>
    <property type="match status" value="1"/>
</dbReference>
<organism evidence="7 8">
    <name type="scientific">Bowdeniella nasicola</name>
    <dbReference type="NCBI Taxonomy" id="208480"/>
    <lineage>
        <taxon>Bacteria</taxon>
        <taxon>Bacillati</taxon>
        <taxon>Actinomycetota</taxon>
        <taxon>Actinomycetes</taxon>
        <taxon>Actinomycetales</taxon>
        <taxon>Actinomycetaceae</taxon>
        <taxon>Bowdeniella</taxon>
    </lineage>
</organism>
<dbReference type="AlphaFoldDB" id="A0A1Q5Q3V6"/>
<protein>
    <recommendedName>
        <fullName evidence="6">OmpA-like domain-containing protein</fullName>
    </recommendedName>
</protein>
<sequence>MVPVIEEIDRTAVSAESEKTSELRLAADVNFAKDSAELTDRAREILAASIAQWKDRDIESITVVGHTDSVKGAVDNQKLSEDRAASVAAVLTESLPDASITPSGKGPSAPIADEKDAKGEELEQIRALNRRVEVRVTFAGAKD</sequence>
<evidence type="ECO:0000259" key="6">
    <source>
        <dbReference type="PROSITE" id="PS51123"/>
    </source>
</evidence>
<dbReference type="PANTHER" id="PTHR30329:SF21">
    <property type="entry name" value="LIPOPROTEIN YIAD-RELATED"/>
    <property type="match status" value="1"/>
</dbReference>
<dbReference type="Pfam" id="PF00691">
    <property type="entry name" value="OmpA"/>
    <property type="match status" value="1"/>
</dbReference>
<dbReference type="Proteomes" id="UP000185628">
    <property type="component" value="Unassembled WGS sequence"/>
</dbReference>
<evidence type="ECO:0000256" key="2">
    <source>
        <dbReference type="ARBA" id="ARBA00023136"/>
    </source>
</evidence>
<dbReference type="PROSITE" id="PS51123">
    <property type="entry name" value="OMPA_2"/>
    <property type="match status" value="1"/>
</dbReference>
<feature type="region of interest" description="Disordered" evidence="5">
    <location>
        <begin position="96"/>
        <end position="120"/>
    </location>
</feature>
<feature type="domain" description="OmpA-like" evidence="6">
    <location>
        <begin position="18"/>
        <end position="140"/>
    </location>
</feature>
<proteinExistence type="predicted"/>
<comment type="caution">
    <text evidence="7">The sequence shown here is derived from an EMBL/GenBank/DDBJ whole genome shotgun (WGS) entry which is preliminary data.</text>
</comment>
<dbReference type="InterPro" id="IPR050330">
    <property type="entry name" value="Bact_OuterMem_StrucFunc"/>
</dbReference>
<keyword evidence="3" id="KW-0998">Cell outer membrane</keyword>
<evidence type="ECO:0000256" key="4">
    <source>
        <dbReference type="PROSITE-ProRule" id="PRU00473"/>
    </source>
</evidence>
<dbReference type="EMBL" id="MQVR01000018">
    <property type="protein sequence ID" value="OKL54379.1"/>
    <property type="molecule type" value="Genomic_DNA"/>
</dbReference>
<reference evidence="8" key="1">
    <citation type="submission" date="2016-12" db="EMBL/GenBank/DDBJ databases">
        <authorList>
            <person name="Meng X."/>
        </authorList>
    </citation>
    <scope>NUCLEOTIDE SEQUENCE [LARGE SCALE GENOMIC DNA]</scope>
    <source>
        <strain evidence="8">DSM 19116</strain>
    </source>
</reference>
<evidence type="ECO:0000313" key="7">
    <source>
        <dbReference type="EMBL" id="OKL54379.1"/>
    </source>
</evidence>
<keyword evidence="8" id="KW-1185">Reference proteome</keyword>
<accession>A0A1Q5Q3V6</accession>
<evidence type="ECO:0000256" key="1">
    <source>
        <dbReference type="ARBA" id="ARBA00004442"/>
    </source>
</evidence>
<dbReference type="Gene3D" id="3.30.1330.60">
    <property type="entry name" value="OmpA-like domain"/>
    <property type="match status" value="1"/>
</dbReference>
<dbReference type="PANTHER" id="PTHR30329">
    <property type="entry name" value="STATOR ELEMENT OF FLAGELLAR MOTOR COMPLEX"/>
    <property type="match status" value="1"/>
</dbReference>
<dbReference type="GO" id="GO:0009279">
    <property type="term" value="C:cell outer membrane"/>
    <property type="evidence" value="ECO:0007669"/>
    <property type="project" value="UniProtKB-SubCell"/>
</dbReference>
<dbReference type="InterPro" id="IPR036737">
    <property type="entry name" value="OmpA-like_sf"/>
</dbReference>
<comment type="subcellular location">
    <subcellularLocation>
        <location evidence="1">Cell outer membrane</location>
    </subcellularLocation>
</comment>
<name>A0A1Q5Q3V6_9ACTO</name>